<proteinExistence type="predicted"/>
<evidence type="ECO:0000256" key="3">
    <source>
        <dbReference type="ARBA" id="ARBA00022840"/>
    </source>
</evidence>
<dbReference type="SUPFAM" id="SSF52540">
    <property type="entry name" value="P-loop containing nucleoside triphosphate hydrolases"/>
    <property type="match status" value="1"/>
</dbReference>
<evidence type="ECO:0000256" key="1">
    <source>
        <dbReference type="ARBA" id="ARBA00022448"/>
    </source>
</evidence>
<gene>
    <name evidence="5" type="ORF">FE697_016725</name>
</gene>
<dbReference type="PROSITE" id="PS50893">
    <property type="entry name" value="ABC_TRANSPORTER_2"/>
    <property type="match status" value="1"/>
</dbReference>
<evidence type="ECO:0000313" key="5">
    <source>
        <dbReference type="EMBL" id="KAA1420593.1"/>
    </source>
</evidence>
<keyword evidence="1" id="KW-0813">Transport</keyword>
<dbReference type="GO" id="GO:0022857">
    <property type="term" value="F:transmembrane transporter activity"/>
    <property type="evidence" value="ECO:0007669"/>
    <property type="project" value="TreeGrafter"/>
</dbReference>
<dbReference type="InterPro" id="IPR015854">
    <property type="entry name" value="ABC_transpr_LolD-like"/>
</dbReference>
<dbReference type="PANTHER" id="PTHR24220">
    <property type="entry name" value="IMPORT ATP-BINDING PROTEIN"/>
    <property type="match status" value="1"/>
</dbReference>
<dbReference type="InterPro" id="IPR027417">
    <property type="entry name" value="P-loop_NTPase"/>
</dbReference>
<organism evidence="5 6">
    <name type="scientific">Mumia zhuanghuii</name>
    <dbReference type="NCBI Taxonomy" id="2585211"/>
    <lineage>
        <taxon>Bacteria</taxon>
        <taxon>Bacillati</taxon>
        <taxon>Actinomycetota</taxon>
        <taxon>Actinomycetes</taxon>
        <taxon>Propionibacteriales</taxon>
        <taxon>Nocardioidaceae</taxon>
        <taxon>Mumia</taxon>
    </lineage>
</organism>
<dbReference type="Proteomes" id="UP000307768">
    <property type="component" value="Unassembled WGS sequence"/>
</dbReference>
<dbReference type="GO" id="GO:0016887">
    <property type="term" value="F:ATP hydrolysis activity"/>
    <property type="evidence" value="ECO:0007669"/>
    <property type="project" value="InterPro"/>
</dbReference>
<dbReference type="RefSeq" id="WP_149770762.1">
    <property type="nucleotide sequence ID" value="NZ_VDFQ02000005.1"/>
</dbReference>
<dbReference type="AlphaFoldDB" id="A0A5Q6RR94"/>
<protein>
    <submittedName>
        <fullName evidence="5">ABC transporter ATP-binding protein</fullName>
    </submittedName>
</protein>
<dbReference type="InterPro" id="IPR017911">
    <property type="entry name" value="MacB-like_ATP-bd"/>
</dbReference>
<dbReference type="PROSITE" id="PS00211">
    <property type="entry name" value="ABC_TRANSPORTER_1"/>
    <property type="match status" value="1"/>
</dbReference>
<dbReference type="SMART" id="SM00382">
    <property type="entry name" value="AAA"/>
    <property type="match status" value="1"/>
</dbReference>
<dbReference type="Gene3D" id="3.40.50.300">
    <property type="entry name" value="P-loop containing nucleotide triphosphate hydrolases"/>
    <property type="match status" value="1"/>
</dbReference>
<name>A0A5Q6RR94_9ACTN</name>
<dbReference type="PANTHER" id="PTHR24220:SF685">
    <property type="entry name" value="ABC TRANSPORTER RELATED"/>
    <property type="match status" value="1"/>
</dbReference>
<dbReference type="Pfam" id="PF00005">
    <property type="entry name" value="ABC_tran"/>
    <property type="match status" value="1"/>
</dbReference>
<evidence type="ECO:0000256" key="2">
    <source>
        <dbReference type="ARBA" id="ARBA00022741"/>
    </source>
</evidence>
<dbReference type="GO" id="GO:0005524">
    <property type="term" value="F:ATP binding"/>
    <property type="evidence" value="ECO:0007669"/>
    <property type="project" value="UniProtKB-KW"/>
</dbReference>
<dbReference type="InterPro" id="IPR017871">
    <property type="entry name" value="ABC_transporter-like_CS"/>
</dbReference>
<evidence type="ECO:0000313" key="6">
    <source>
        <dbReference type="Proteomes" id="UP000307768"/>
    </source>
</evidence>
<reference evidence="5 6" key="1">
    <citation type="submission" date="2019-09" db="EMBL/GenBank/DDBJ databases">
        <title>Mumia zhuanghuii sp. nov. isolated from the intestinal contents of plateau pika (Ochotona curzoniae) in the Qinghai-Tibet plateau of China.</title>
        <authorList>
            <person name="Tian Z."/>
        </authorList>
    </citation>
    <scope>NUCLEOTIDE SEQUENCE [LARGE SCALE GENOMIC DNA]</scope>
    <source>
        <strain evidence="6">350</strain>
    </source>
</reference>
<dbReference type="GO" id="GO:0005886">
    <property type="term" value="C:plasma membrane"/>
    <property type="evidence" value="ECO:0007669"/>
    <property type="project" value="TreeGrafter"/>
</dbReference>
<feature type="domain" description="ABC transporter" evidence="4">
    <location>
        <begin position="4"/>
        <end position="228"/>
    </location>
</feature>
<dbReference type="InterPro" id="IPR003439">
    <property type="entry name" value="ABC_transporter-like_ATP-bd"/>
</dbReference>
<dbReference type="OrthoDB" id="3176024at2"/>
<keyword evidence="3 5" id="KW-0067">ATP-binding</keyword>
<accession>A0A5Q6RR94</accession>
<evidence type="ECO:0000259" key="4">
    <source>
        <dbReference type="PROSITE" id="PS50893"/>
    </source>
</evidence>
<dbReference type="EMBL" id="VDFQ02000005">
    <property type="protein sequence ID" value="KAA1420593.1"/>
    <property type="molecule type" value="Genomic_DNA"/>
</dbReference>
<comment type="caution">
    <text evidence="5">The sequence shown here is derived from an EMBL/GenBank/DDBJ whole genome shotgun (WGS) entry which is preliminary data.</text>
</comment>
<dbReference type="CDD" id="cd03255">
    <property type="entry name" value="ABC_MJ0796_LolCDE_FtsE"/>
    <property type="match status" value="1"/>
</dbReference>
<keyword evidence="2" id="KW-0547">Nucleotide-binding</keyword>
<sequence length="228" mass="24735">MTRLILDDVTLTYPDGDRTLVALDRVSLAVRAGEVRAVTGASGSGKSSLLAVAGLLQRPDSGVVRLDGDELTGRSRREDAEVRRNRIGFVFQQANLLGSLTALEQLQLAARVAGNRRQVTDERCRDLLAAVGLERETARRPHQLSGGQRQRVAIARALVNDPALLLVDEPTSALDSARSREVVRLLARLTHEQQVATVLVTHDLDTLDLVDSRTELADGRVVAAVTPR</sequence>
<dbReference type="InterPro" id="IPR003593">
    <property type="entry name" value="AAA+_ATPase"/>
</dbReference>